<comment type="caution">
    <text evidence="3">The sequence shown here is derived from an EMBL/GenBank/DDBJ whole genome shotgun (WGS) entry which is preliminary data.</text>
</comment>
<sequence>MPFDSPDINLGTLLQDVGQGKVQLPDFQREWKWDDPRIASLLATISLGYPVGVVMMLETGGDDIRLAPRPLAGVADGAALAEPEQLLLDGQQRLTSLFQSLKAQQPVETCDPNGKKLQRWYFIDMERALDEDGDREEAILSVPADLKLRKDFGRVTIADYSTIDQQCVEGVFPLWIALDAAKVFEWGGRYVAGDADRVHRWNAFYAKVLQNIISYTVPVIVLKKSTPKEAVCIVFEKVNTGGVVLNVFELLTATFAGDRKHQDFRLNDDWRQRYERLAAKRVLGSVQNTDFLQTISLLTSYARREAHLAAGKDSAQSPGVSCKRRDILKLTLDDYLTHAPAVEEGLIWASAFLTRQHIFTDKDVPYRSQLIPLAAIRAVLGSAVDTHSADIKLRRWFWSGVLGELYGGSTETRFARDLEQVVDWVRGDRAEPGTVSDASFHESRLWSLRTRNSAAYKGIYALLMREGGLDWIQPQPINIANFLDLQVDIHHIFPKTWCDRNNISRADRESIVNKTALSSVTNRAIGGRAPSSYLARVESAAGVRGDKMDQIIESHLIHPTALRSDDFETFFEDRQVKLLNLISEAMGKSAVRDVPEEGEFEEQDDDPDYED</sequence>
<evidence type="ECO:0000259" key="2">
    <source>
        <dbReference type="Pfam" id="PF03235"/>
    </source>
</evidence>
<dbReference type="PANTHER" id="PTHR37292">
    <property type="entry name" value="VNG6097C"/>
    <property type="match status" value="1"/>
</dbReference>
<dbReference type="EMBL" id="BONJ01000030">
    <property type="protein sequence ID" value="GIG17209.1"/>
    <property type="molecule type" value="Genomic_DNA"/>
</dbReference>
<protein>
    <recommendedName>
        <fullName evidence="2">GmrSD restriction endonucleases N-terminal domain-containing protein</fullName>
    </recommendedName>
</protein>
<evidence type="ECO:0000313" key="3">
    <source>
        <dbReference type="EMBL" id="GIG17209.1"/>
    </source>
</evidence>
<reference evidence="3" key="1">
    <citation type="submission" date="2021-01" db="EMBL/GenBank/DDBJ databases">
        <title>Whole genome shotgun sequence of Catellatospora methionotrophica NBRC 14553.</title>
        <authorList>
            <person name="Komaki H."/>
            <person name="Tamura T."/>
        </authorList>
    </citation>
    <scope>NUCLEOTIDE SEQUENCE</scope>
    <source>
        <strain evidence="3">NBRC 14553</strain>
    </source>
</reference>
<accession>A0A8J3PHZ8</accession>
<feature type="compositionally biased region" description="Acidic residues" evidence="1">
    <location>
        <begin position="596"/>
        <end position="611"/>
    </location>
</feature>
<proteinExistence type="predicted"/>
<keyword evidence="4" id="KW-1185">Reference proteome</keyword>
<evidence type="ECO:0000313" key="4">
    <source>
        <dbReference type="Proteomes" id="UP000660339"/>
    </source>
</evidence>
<dbReference type="RefSeq" id="WP_166380899.1">
    <property type="nucleotide sequence ID" value="NZ_BAAATT010000030.1"/>
</dbReference>
<dbReference type="Proteomes" id="UP000660339">
    <property type="component" value="Unassembled WGS sequence"/>
</dbReference>
<dbReference type="AlphaFoldDB" id="A0A8J3PHZ8"/>
<feature type="domain" description="GmrSD restriction endonucleases N-terminal" evidence="2">
    <location>
        <begin position="11"/>
        <end position="255"/>
    </location>
</feature>
<name>A0A8J3PHZ8_9ACTN</name>
<gene>
    <name evidence="3" type="ORF">Cme02nite_55410</name>
</gene>
<organism evidence="3 4">
    <name type="scientific">Catellatospora methionotrophica</name>
    <dbReference type="NCBI Taxonomy" id="121620"/>
    <lineage>
        <taxon>Bacteria</taxon>
        <taxon>Bacillati</taxon>
        <taxon>Actinomycetota</taxon>
        <taxon>Actinomycetes</taxon>
        <taxon>Micromonosporales</taxon>
        <taxon>Micromonosporaceae</taxon>
        <taxon>Catellatospora</taxon>
    </lineage>
</organism>
<dbReference type="Pfam" id="PF03235">
    <property type="entry name" value="GmrSD_N"/>
    <property type="match status" value="1"/>
</dbReference>
<dbReference type="InterPro" id="IPR004919">
    <property type="entry name" value="GmrSD_N"/>
</dbReference>
<dbReference type="PANTHER" id="PTHR37292:SF2">
    <property type="entry name" value="DUF262 DOMAIN-CONTAINING PROTEIN"/>
    <property type="match status" value="1"/>
</dbReference>
<feature type="region of interest" description="Disordered" evidence="1">
    <location>
        <begin position="589"/>
        <end position="611"/>
    </location>
</feature>
<evidence type="ECO:0000256" key="1">
    <source>
        <dbReference type="SAM" id="MobiDB-lite"/>
    </source>
</evidence>